<evidence type="ECO:0000313" key="2">
    <source>
        <dbReference type="Proteomes" id="UP001147747"/>
    </source>
</evidence>
<keyword evidence="2" id="KW-1185">Reference proteome</keyword>
<accession>A0A9W9W2G6</accession>
<sequence length="180" mass="20417">MKNKRHVFLSLQHRSALSIRENRQRLGHAAFHWGILICSKNPTESNCCVFDASDGILLDETTGINLNPDGNWNFREKTYTDPQAIAHFLGSVMIEKLPKGITNAGFRDILKDIALPQPGAKPEQNCVSWTRNGILELQEKGLVEQFDLDRFMDDALAYADKHLRDYNSTPASINYTDRPM</sequence>
<proteinExistence type="predicted"/>
<dbReference type="OrthoDB" id="4924482at2759"/>
<name>A0A9W9W2G6_9EURO</name>
<reference evidence="1" key="2">
    <citation type="journal article" date="2023" name="IMA Fungus">
        <title>Comparative genomic study of the Penicillium genus elucidates a diverse pangenome and 15 lateral gene transfer events.</title>
        <authorList>
            <person name="Petersen C."/>
            <person name="Sorensen T."/>
            <person name="Nielsen M.R."/>
            <person name="Sondergaard T.E."/>
            <person name="Sorensen J.L."/>
            <person name="Fitzpatrick D.A."/>
            <person name="Frisvad J.C."/>
            <person name="Nielsen K.L."/>
        </authorList>
    </citation>
    <scope>NUCLEOTIDE SEQUENCE</scope>
    <source>
        <strain evidence="1">IBT 29677</strain>
    </source>
</reference>
<gene>
    <name evidence="1" type="ORF">N7509_005446</name>
</gene>
<reference evidence="1" key="1">
    <citation type="submission" date="2022-12" db="EMBL/GenBank/DDBJ databases">
        <authorList>
            <person name="Petersen C."/>
        </authorList>
    </citation>
    <scope>NUCLEOTIDE SEQUENCE</scope>
    <source>
        <strain evidence="1">IBT 29677</strain>
    </source>
</reference>
<dbReference type="Proteomes" id="UP001147747">
    <property type="component" value="Unassembled WGS sequence"/>
</dbReference>
<dbReference type="RefSeq" id="XP_056489385.1">
    <property type="nucleotide sequence ID" value="XM_056630083.1"/>
</dbReference>
<dbReference type="InterPro" id="IPR054208">
    <property type="entry name" value="DUF6914"/>
</dbReference>
<evidence type="ECO:0000313" key="1">
    <source>
        <dbReference type="EMBL" id="KAJ5397333.1"/>
    </source>
</evidence>
<protein>
    <submittedName>
        <fullName evidence="1">Uncharacterized protein</fullName>
    </submittedName>
</protein>
<dbReference type="Pfam" id="PF21858">
    <property type="entry name" value="DUF6914"/>
    <property type="match status" value="1"/>
</dbReference>
<comment type="caution">
    <text evidence="1">The sequence shown here is derived from an EMBL/GenBank/DDBJ whole genome shotgun (WGS) entry which is preliminary data.</text>
</comment>
<dbReference type="EMBL" id="JAPZBU010000006">
    <property type="protein sequence ID" value="KAJ5397333.1"/>
    <property type="molecule type" value="Genomic_DNA"/>
</dbReference>
<organism evidence="1 2">
    <name type="scientific">Penicillium cosmopolitanum</name>
    <dbReference type="NCBI Taxonomy" id="1131564"/>
    <lineage>
        <taxon>Eukaryota</taxon>
        <taxon>Fungi</taxon>
        <taxon>Dikarya</taxon>
        <taxon>Ascomycota</taxon>
        <taxon>Pezizomycotina</taxon>
        <taxon>Eurotiomycetes</taxon>
        <taxon>Eurotiomycetidae</taxon>
        <taxon>Eurotiales</taxon>
        <taxon>Aspergillaceae</taxon>
        <taxon>Penicillium</taxon>
    </lineage>
</organism>
<dbReference type="AlphaFoldDB" id="A0A9W9W2G6"/>
<dbReference type="GeneID" id="81369063"/>